<evidence type="ECO:0000256" key="12">
    <source>
        <dbReference type="ARBA" id="ARBA00031184"/>
    </source>
</evidence>
<evidence type="ECO:0000256" key="8">
    <source>
        <dbReference type="ARBA" id="ARBA00022801"/>
    </source>
</evidence>
<evidence type="ECO:0000259" key="18">
    <source>
        <dbReference type="Pfam" id="PF22456"/>
    </source>
</evidence>
<evidence type="ECO:0000256" key="2">
    <source>
        <dbReference type="ARBA" id="ARBA00002184"/>
    </source>
</evidence>
<dbReference type="InterPro" id="IPR054734">
    <property type="entry name" value="PqqF-like_C_4"/>
</dbReference>
<name>A0ABM6JLF5_9GAMM</name>
<dbReference type="PANTHER" id="PTHR43690">
    <property type="entry name" value="NARDILYSIN"/>
    <property type="match status" value="1"/>
</dbReference>
<evidence type="ECO:0000256" key="4">
    <source>
        <dbReference type="ARBA" id="ARBA00012449"/>
    </source>
</evidence>
<comment type="cofactor">
    <cofactor evidence="1">
        <name>Zn(2+)</name>
        <dbReference type="ChEBI" id="CHEBI:29105"/>
    </cofactor>
</comment>
<dbReference type="Pfam" id="PF22456">
    <property type="entry name" value="PqqF-like_C_4"/>
    <property type="match status" value="1"/>
</dbReference>
<feature type="domain" description="Peptidase M16 C-terminal" evidence="16">
    <location>
        <begin position="195"/>
        <end position="370"/>
    </location>
</feature>
<evidence type="ECO:0000313" key="20">
    <source>
        <dbReference type="Proteomes" id="UP000191820"/>
    </source>
</evidence>
<dbReference type="EC" id="3.4.24.55" evidence="4"/>
<dbReference type="PANTHER" id="PTHR43690:SF18">
    <property type="entry name" value="INSULIN-DEGRADING ENZYME-RELATED"/>
    <property type="match status" value="1"/>
</dbReference>
<dbReference type="GO" id="GO:0008233">
    <property type="term" value="F:peptidase activity"/>
    <property type="evidence" value="ECO:0007669"/>
    <property type="project" value="UniProtKB-KW"/>
</dbReference>
<proteinExistence type="inferred from homology"/>
<comment type="function">
    <text evidence="2">Endopeptidase that degrades small peptides of less than 7 kDa, such as glucagon and insulin.</text>
</comment>
<dbReference type="InterPro" id="IPR011765">
    <property type="entry name" value="Pept_M16_N"/>
</dbReference>
<evidence type="ECO:0000256" key="9">
    <source>
        <dbReference type="ARBA" id="ARBA00022833"/>
    </source>
</evidence>
<evidence type="ECO:0000256" key="6">
    <source>
        <dbReference type="ARBA" id="ARBA00022670"/>
    </source>
</evidence>
<keyword evidence="9" id="KW-0862">Zinc</keyword>
<reference evidence="19 20" key="1">
    <citation type="submission" date="2017-03" db="EMBL/GenBank/DDBJ databases">
        <title>Genome sequencing of Shewanella japonica KCTC 22435.</title>
        <authorList>
            <person name="Kim K.M."/>
        </authorList>
    </citation>
    <scope>NUCLEOTIDE SEQUENCE [LARGE SCALE GENOMIC DNA]</scope>
    <source>
        <strain evidence="19 20">KCTC 22435</strain>
    </source>
</reference>
<dbReference type="Proteomes" id="UP000191820">
    <property type="component" value="Chromosome"/>
</dbReference>
<gene>
    <name evidence="19" type="ORF">SJ2017_2770</name>
</gene>
<dbReference type="InterPro" id="IPR001431">
    <property type="entry name" value="Pept_M16_Zn_BS"/>
</dbReference>
<evidence type="ECO:0000256" key="13">
    <source>
        <dbReference type="ARBA" id="ARBA00033450"/>
    </source>
</evidence>
<feature type="domain" description="Peptidase M16 N-terminal" evidence="15">
    <location>
        <begin position="35"/>
        <end position="167"/>
    </location>
</feature>
<dbReference type="InterPro" id="IPR011249">
    <property type="entry name" value="Metalloenz_LuxS/M16"/>
</dbReference>
<feature type="domain" description="Peptidase M16 middle/third" evidence="17">
    <location>
        <begin position="379"/>
        <end position="656"/>
    </location>
</feature>
<evidence type="ECO:0000256" key="10">
    <source>
        <dbReference type="ARBA" id="ARBA00023049"/>
    </source>
</evidence>
<dbReference type="Pfam" id="PF05193">
    <property type="entry name" value="Peptidase_M16_C"/>
    <property type="match status" value="1"/>
</dbReference>
<protein>
    <recommendedName>
        <fullName evidence="5">Protease 3</fullName>
        <ecNumber evidence="4">3.4.24.55</ecNumber>
    </recommendedName>
    <alternativeName>
        <fullName evidence="13">Pitrilysin</fullName>
    </alternativeName>
    <alternativeName>
        <fullName evidence="12">Protease III</fullName>
    </alternativeName>
    <alternativeName>
        <fullName evidence="11">Protease pi</fullName>
    </alternativeName>
</protein>
<keyword evidence="8" id="KW-0378">Hydrolase</keyword>
<dbReference type="RefSeq" id="WP_244899699.1">
    <property type="nucleotide sequence ID" value="NZ_CP020472.1"/>
</dbReference>
<evidence type="ECO:0000313" key="19">
    <source>
        <dbReference type="EMBL" id="ARD23051.1"/>
    </source>
</evidence>
<dbReference type="SUPFAM" id="SSF63411">
    <property type="entry name" value="LuxS/MPP-like metallohydrolase"/>
    <property type="match status" value="4"/>
</dbReference>
<dbReference type="GO" id="GO:0006508">
    <property type="term" value="P:proteolysis"/>
    <property type="evidence" value="ECO:0007669"/>
    <property type="project" value="UniProtKB-KW"/>
</dbReference>
<dbReference type="PROSITE" id="PS00143">
    <property type="entry name" value="INSULINASE"/>
    <property type="match status" value="1"/>
</dbReference>
<evidence type="ECO:0000259" key="15">
    <source>
        <dbReference type="Pfam" id="PF00675"/>
    </source>
</evidence>
<evidence type="ECO:0000256" key="14">
    <source>
        <dbReference type="RuleBase" id="RU004447"/>
    </source>
</evidence>
<organism evidence="19 20">
    <name type="scientific">Shewanella japonica</name>
    <dbReference type="NCBI Taxonomy" id="93973"/>
    <lineage>
        <taxon>Bacteria</taxon>
        <taxon>Pseudomonadati</taxon>
        <taxon>Pseudomonadota</taxon>
        <taxon>Gammaproteobacteria</taxon>
        <taxon>Alteromonadales</taxon>
        <taxon>Shewanellaceae</taxon>
        <taxon>Shewanella</taxon>
    </lineage>
</organism>
<evidence type="ECO:0000256" key="3">
    <source>
        <dbReference type="ARBA" id="ARBA00007261"/>
    </source>
</evidence>
<dbReference type="Gene3D" id="3.30.830.10">
    <property type="entry name" value="Metalloenzyme, LuxS/M16 peptidase-like"/>
    <property type="match status" value="4"/>
</dbReference>
<comment type="similarity">
    <text evidence="3 14">Belongs to the peptidase M16 family.</text>
</comment>
<feature type="domain" description="Coenzyme PQQ synthesis protein F-like C-terminal lobe" evidence="18">
    <location>
        <begin position="758"/>
        <end position="857"/>
    </location>
</feature>
<keyword evidence="7" id="KW-0479">Metal-binding</keyword>
<evidence type="ECO:0000259" key="16">
    <source>
        <dbReference type="Pfam" id="PF05193"/>
    </source>
</evidence>
<evidence type="ECO:0000256" key="1">
    <source>
        <dbReference type="ARBA" id="ARBA00001947"/>
    </source>
</evidence>
<evidence type="ECO:0000256" key="5">
    <source>
        <dbReference type="ARBA" id="ARBA00017565"/>
    </source>
</evidence>
<dbReference type="InterPro" id="IPR032632">
    <property type="entry name" value="Peptidase_M16_M"/>
</dbReference>
<evidence type="ECO:0000256" key="7">
    <source>
        <dbReference type="ARBA" id="ARBA00022723"/>
    </source>
</evidence>
<evidence type="ECO:0000259" key="17">
    <source>
        <dbReference type="Pfam" id="PF16187"/>
    </source>
</evidence>
<evidence type="ECO:0000256" key="11">
    <source>
        <dbReference type="ARBA" id="ARBA00029597"/>
    </source>
</evidence>
<dbReference type="InterPro" id="IPR007863">
    <property type="entry name" value="Peptidase_M16_C"/>
</dbReference>
<sequence>MTIKPDIELKTVDNIITSPNDHRHYRHVVLSNGLKVLLVEDKTATQAAASMTVSVGHFDDPVSRPGMAHFLEHMLFLGTEKFPDSGEYHQFINQHGGSNNAWTGTEQTNFFYSIDAEHFEESLDRFSQFFIAPKFDLELVDRERHAIDSEYSLKLKDDIRRVYQVQKESINPQHPFSKFSVGNLQTLAGDEAEVRQELLDFYRSKYSANIMTLCLVSPHSLDQQAQYAQHFFASIVNRNLTSSYPDTAYLTDNQRLTHINISPVKDQKRLNISFALPSIEQFYKRKPLTFISHLLGNESPGSLLSYLKEQGFANNLSAGGGVNGYNFKDYSISIQLTDKGLEQLDTIIECTFEYIKLITTDGIESWRYQERASLLATAFKYQEQIKALDLASHLSINVQHYDIEDVVYGDYRMDAMHADETLALLALLSPDNMRTQLVSKEVSTNQQAQWYFTPYSVEKIPAEKIAQWGQVTPRKALTLPTKNPFIVDNPTSRVEHSESDVPLVVAEDAGYRIWHRKDDEFNVPKGHIFLSLDSENASPTPKHAALTRLYVEMVLDYMTEATYQAEVAGLNYNIYPHQGGITLHLTGFTGNQETLLALVIEKARERNFTQDRFKLIKKQLLRSWTNASQAKPIAQLFTSLTVTLQKRSYEPARMAEMLEDVTLDELHNHVSAFYEKIYVEGLVYGDWLVNEAQQLAKRLKQVLSLVTKPSSESSRELINIAGQGTLLRELSVEHQDSAIIVYYQSSDTSAHKVGLFSLLNHTMSSTFFHELRTEKQLGYMVGTGYLPLNRHPGMIFYIQSPTTGPRNLLEAIDEFIADFNYAVMQITKEQWEATKLGLINQILEKDANLKSRSQRYWVCLGNRDYDFKQRERVVEEIKKFTRADLIKFIVTNMRSKHSDRLVMFNAGEQHDHLDPLPTATKITDLKGFKAQANKFEF</sequence>
<keyword evidence="10" id="KW-0482">Metalloprotease</keyword>
<dbReference type="Pfam" id="PF16187">
    <property type="entry name" value="Peptidase_M16_M"/>
    <property type="match status" value="1"/>
</dbReference>
<dbReference type="InterPro" id="IPR050626">
    <property type="entry name" value="Peptidase_M16"/>
</dbReference>
<accession>A0ABM6JLF5</accession>
<dbReference type="EMBL" id="CP020472">
    <property type="protein sequence ID" value="ARD23051.1"/>
    <property type="molecule type" value="Genomic_DNA"/>
</dbReference>
<keyword evidence="20" id="KW-1185">Reference proteome</keyword>
<keyword evidence="6 19" id="KW-0645">Protease</keyword>
<dbReference type="Pfam" id="PF00675">
    <property type="entry name" value="Peptidase_M16"/>
    <property type="match status" value="1"/>
</dbReference>